<feature type="compositionally biased region" description="Basic and acidic residues" evidence="1">
    <location>
        <begin position="70"/>
        <end position="103"/>
    </location>
</feature>
<feature type="region of interest" description="Disordered" evidence="1">
    <location>
        <begin position="129"/>
        <end position="151"/>
    </location>
</feature>
<feature type="compositionally biased region" description="Low complexity" evidence="1">
    <location>
        <begin position="216"/>
        <end position="236"/>
    </location>
</feature>
<gene>
    <name evidence="2" type="ORF">R1flu_023792</name>
</gene>
<dbReference type="Proteomes" id="UP001605036">
    <property type="component" value="Unassembled WGS sequence"/>
</dbReference>
<protein>
    <submittedName>
        <fullName evidence="2">Uncharacterized protein</fullName>
    </submittedName>
</protein>
<feature type="region of interest" description="Disordered" evidence="1">
    <location>
        <begin position="58"/>
        <end position="111"/>
    </location>
</feature>
<evidence type="ECO:0000256" key="1">
    <source>
        <dbReference type="SAM" id="MobiDB-lite"/>
    </source>
</evidence>
<dbReference type="EMBL" id="JBHFFA010000007">
    <property type="protein sequence ID" value="KAL2612100.1"/>
    <property type="molecule type" value="Genomic_DNA"/>
</dbReference>
<evidence type="ECO:0000313" key="2">
    <source>
        <dbReference type="EMBL" id="KAL2612100.1"/>
    </source>
</evidence>
<reference evidence="2 3" key="1">
    <citation type="submission" date="2024-09" db="EMBL/GenBank/DDBJ databases">
        <title>Chromosome-scale assembly of Riccia fluitans.</title>
        <authorList>
            <person name="Paukszto L."/>
            <person name="Sawicki J."/>
            <person name="Karawczyk K."/>
            <person name="Piernik-Szablinska J."/>
            <person name="Szczecinska M."/>
            <person name="Mazdziarz M."/>
        </authorList>
    </citation>
    <scope>NUCLEOTIDE SEQUENCE [LARGE SCALE GENOMIC DNA]</scope>
    <source>
        <strain evidence="2">Rf_01</strain>
        <tissue evidence="2">Aerial parts of the thallus</tissue>
    </source>
</reference>
<keyword evidence="3" id="KW-1185">Reference proteome</keyword>
<comment type="caution">
    <text evidence="2">The sequence shown here is derived from an EMBL/GenBank/DDBJ whole genome shotgun (WGS) entry which is preliminary data.</text>
</comment>
<accession>A0ABD1XTI3</accession>
<evidence type="ECO:0000313" key="3">
    <source>
        <dbReference type="Proteomes" id="UP001605036"/>
    </source>
</evidence>
<name>A0ABD1XTI3_9MARC</name>
<feature type="region of interest" description="Disordered" evidence="1">
    <location>
        <begin position="255"/>
        <end position="285"/>
    </location>
</feature>
<sequence length="285" mass="31133">MRTAPGNGLSRHVVGARLPEQWFRVARITTCTKKRLEILEVRWKGVFQMEEVGNSHETATTVNTLGEVSGRTKDKAQRVKTKAGDENPAEHGNSDSSGDRSNFEDFPYDGTGEDEFTMELASIADAQRDEMGSPLSQDSGRHSLNSSVSGLSWTSTQKTIAGLGIDEAGGQEVLGPYKRVGSVQALEAVPTEYRDYANNKNRDEVLYPGQIPFARSPSQSSTHSISSSLYNDLSSVSDRDLQVPEGIIKADGFDCEFDKEHSPSPSQYHGLEQDVSKMKLNGSGQ</sequence>
<feature type="region of interest" description="Disordered" evidence="1">
    <location>
        <begin position="212"/>
        <end position="237"/>
    </location>
</feature>
<proteinExistence type="predicted"/>
<organism evidence="2 3">
    <name type="scientific">Riccia fluitans</name>
    <dbReference type="NCBI Taxonomy" id="41844"/>
    <lineage>
        <taxon>Eukaryota</taxon>
        <taxon>Viridiplantae</taxon>
        <taxon>Streptophyta</taxon>
        <taxon>Embryophyta</taxon>
        <taxon>Marchantiophyta</taxon>
        <taxon>Marchantiopsida</taxon>
        <taxon>Marchantiidae</taxon>
        <taxon>Marchantiales</taxon>
        <taxon>Ricciaceae</taxon>
        <taxon>Riccia</taxon>
    </lineage>
</organism>
<feature type="compositionally biased region" description="Polar residues" evidence="1">
    <location>
        <begin position="134"/>
        <end position="151"/>
    </location>
</feature>
<dbReference type="AlphaFoldDB" id="A0ABD1XTI3"/>